<feature type="domain" description="Zn(2)-C6 fungal-type" evidence="3">
    <location>
        <begin position="56"/>
        <end position="86"/>
    </location>
</feature>
<protein>
    <recommendedName>
        <fullName evidence="3">Zn(2)-C6 fungal-type domain-containing protein</fullName>
    </recommendedName>
</protein>
<dbReference type="InterPro" id="IPR050987">
    <property type="entry name" value="AtrR-like"/>
</dbReference>
<sequence length="651" mass="71866">MFRTAPVQMFAMINLQPRTVEATNLGFYSILQSPQRVQVTPSKPIRAMRRSVSTMACDACRVRKIKCDSKAPLCRNCQLYGTTCKYEAPRRRRGPKPIAQKPSEVPSGNDTLATSPAAHEPSFNDAITIHAPLDDHVTSESEARHSNHVISSHSPESVHARSIATPGLTASFIGAGQHACTPRQSTLGVESVSLQTHRNFLTAICKYGQPQDLAGKWIDKFVMYRFPFCPAVHIESLYSAIPLLTASRQHPVSPSTTSVNGGEDDSGFTLEEMRSYTLLTALCAVMCTLAEPHPVTPYDASDLAKVFLSASRNMLSCYEDFDIEHPNSSSLLLRYFQSNTLHFFGKIRAAMHLLRSAWSLAITLRLYDETSLTGVEDIEAQRLRRIFWCMYQGDKSALVLNGVPSMIMDLCLEQPITLAIEGPSQVGLLHGESSFPFEEKTMTAFHMSTHLWRSGTDILLDMKMIAHARARAPQSEAGTPVPRANAIMHAYLSFCALLDDLPPWLANPDSYSAPDEVVSLQQRRSFWAQKTNLVITYHCLRLAIIRQAEKHGLCHLFGLTNDGSMLAMRRLKISNDMLLAVKSVPFESLQANGEPGAEKLRQAGVELLGIAHQTDDQVLAARANALFSQLLDVITSLNSKVSEELAGILAS</sequence>
<evidence type="ECO:0000256" key="1">
    <source>
        <dbReference type="ARBA" id="ARBA00023242"/>
    </source>
</evidence>
<comment type="caution">
    <text evidence="4">The sequence shown here is derived from an EMBL/GenBank/DDBJ whole genome shotgun (WGS) entry which is preliminary data.</text>
</comment>
<feature type="region of interest" description="Disordered" evidence="2">
    <location>
        <begin position="89"/>
        <end position="119"/>
    </location>
</feature>
<dbReference type="SUPFAM" id="SSF57701">
    <property type="entry name" value="Zn2/Cys6 DNA-binding domain"/>
    <property type="match status" value="1"/>
</dbReference>
<dbReference type="PROSITE" id="PS50048">
    <property type="entry name" value="ZN2_CY6_FUNGAL_2"/>
    <property type="match status" value="1"/>
</dbReference>
<dbReference type="GO" id="GO:0008270">
    <property type="term" value="F:zinc ion binding"/>
    <property type="evidence" value="ECO:0007669"/>
    <property type="project" value="InterPro"/>
</dbReference>
<organism evidence="4 5">
    <name type="scientific">Verticillium nonalfalfae</name>
    <dbReference type="NCBI Taxonomy" id="1051616"/>
    <lineage>
        <taxon>Eukaryota</taxon>
        <taxon>Fungi</taxon>
        <taxon>Dikarya</taxon>
        <taxon>Ascomycota</taxon>
        <taxon>Pezizomycotina</taxon>
        <taxon>Sordariomycetes</taxon>
        <taxon>Hypocreomycetidae</taxon>
        <taxon>Glomerellales</taxon>
        <taxon>Plectosphaerellaceae</taxon>
        <taxon>Verticillium</taxon>
    </lineage>
</organism>
<evidence type="ECO:0000313" key="5">
    <source>
        <dbReference type="Proteomes" id="UP000267145"/>
    </source>
</evidence>
<dbReference type="AlphaFoldDB" id="A0A3M9YFY3"/>
<dbReference type="STRING" id="1051616.A0A3M9YFY3"/>
<dbReference type="Gene3D" id="4.10.240.10">
    <property type="entry name" value="Zn(2)-C6 fungal-type DNA-binding domain"/>
    <property type="match status" value="1"/>
</dbReference>
<evidence type="ECO:0000313" key="4">
    <source>
        <dbReference type="EMBL" id="RNJ59359.1"/>
    </source>
</evidence>
<keyword evidence="5" id="KW-1185">Reference proteome</keyword>
<dbReference type="CDD" id="cd12148">
    <property type="entry name" value="fungal_TF_MHR"/>
    <property type="match status" value="1"/>
</dbReference>
<evidence type="ECO:0000259" key="3">
    <source>
        <dbReference type="PROSITE" id="PS50048"/>
    </source>
</evidence>
<reference evidence="4 5" key="1">
    <citation type="submission" date="2018-10" db="EMBL/GenBank/DDBJ databases">
        <title>Genome sequence of Verticillium nonalfalfae VnAa140.</title>
        <authorList>
            <person name="Stajich J.E."/>
            <person name="Kasson M.T."/>
        </authorList>
    </citation>
    <scope>NUCLEOTIDE SEQUENCE [LARGE SCALE GENOMIC DNA]</scope>
    <source>
        <strain evidence="4 5">VnAa140</strain>
    </source>
</reference>
<dbReference type="GeneID" id="39606426"/>
<dbReference type="CDD" id="cd00067">
    <property type="entry name" value="GAL4"/>
    <property type="match status" value="1"/>
</dbReference>
<dbReference type="InterPro" id="IPR001138">
    <property type="entry name" value="Zn2Cys6_DnaBD"/>
</dbReference>
<gene>
    <name evidence="4" type="ORF">D7B24_002737</name>
</gene>
<dbReference type="SMART" id="SM00066">
    <property type="entry name" value="GAL4"/>
    <property type="match status" value="1"/>
</dbReference>
<dbReference type="Proteomes" id="UP000267145">
    <property type="component" value="Unassembled WGS sequence"/>
</dbReference>
<dbReference type="InterPro" id="IPR036864">
    <property type="entry name" value="Zn2-C6_fun-type_DNA-bd_sf"/>
</dbReference>
<dbReference type="PANTHER" id="PTHR46910">
    <property type="entry name" value="TRANSCRIPTION FACTOR PDR1"/>
    <property type="match status" value="1"/>
</dbReference>
<proteinExistence type="predicted"/>
<keyword evidence="1" id="KW-0539">Nucleus</keyword>
<dbReference type="GO" id="GO:0000981">
    <property type="term" value="F:DNA-binding transcription factor activity, RNA polymerase II-specific"/>
    <property type="evidence" value="ECO:0007669"/>
    <property type="project" value="InterPro"/>
</dbReference>
<dbReference type="Pfam" id="PF00172">
    <property type="entry name" value="Zn_clus"/>
    <property type="match status" value="1"/>
</dbReference>
<dbReference type="PANTHER" id="PTHR46910:SF1">
    <property type="entry name" value="MISCELLANEOUS ZN(II)2CYS6 TRANSCRIPTION FACTOR (EUROFUNG)-RELATED"/>
    <property type="match status" value="1"/>
</dbReference>
<dbReference type="EMBL" id="RBVV01000017">
    <property type="protein sequence ID" value="RNJ59359.1"/>
    <property type="molecule type" value="Genomic_DNA"/>
</dbReference>
<accession>A0A3M9YFY3</accession>
<dbReference type="PROSITE" id="PS00463">
    <property type="entry name" value="ZN2_CY6_FUNGAL_1"/>
    <property type="match status" value="1"/>
</dbReference>
<evidence type="ECO:0000256" key="2">
    <source>
        <dbReference type="SAM" id="MobiDB-lite"/>
    </source>
</evidence>
<name>A0A3M9YFY3_9PEZI</name>
<dbReference type="RefSeq" id="XP_028497517.1">
    <property type="nucleotide sequence ID" value="XM_028636938.1"/>
</dbReference>